<keyword evidence="1" id="KW-0677">Repeat</keyword>
<feature type="repeat" description="PPR" evidence="2">
    <location>
        <begin position="474"/>
        <end position="508"/>
    </location>
</feature>
<reference evidence="4" key="1">
    <citation type="submission" date="2019-09" db="EMBL/GenBank/DDBJ databases">
        <authorList>
            <person name="Zhang L."/>
        </authorList>
    </citation>
    <scope>NUCLEOTIDE SEQUENCE</scope>
</reference>
<evidence type="ECO:0000256" key="1">
    <source>
        <dbReference type="ARBA" id="ARBA00022737"/>
    </source>
</evidence>
<accession>A0A5K0YBN7</accession>
<dbReference type="GO" id="GO:0009451">
    <property type="term" value="P:RNA modification"/>
    <property type="evidence" value="ECO:0007669"/>
    <property type="project" value="InterPro"/>
</dbReference>
<dbReference type="InterPro" id="IPR046960">
    <property type="entry name" value="PPR_At4g14850-like_plant"/>
</dbReference>
<dbReference type="InterPro" id="IPR032867">
    <property type="entry name" value="DYW_dom"/>
</dbReference>
<dbReference type="Gramene" id="NC12G0012390.1">
    <property type="protein sequence ID" value="NC12G0012390.1:cds"/>
    <property type="gene ID" value="NC12G0012390"/>
</dbReference>
<proteinExistence type="predicted"/>
<evidence type="ECO:0000313" key="4">
    <source>
        <dbReference type="EMBL" id="VVV74013.1"/>
    </source>
</evidence>
<dbReference type="FunFam" id="1.25.40.10:FF:000427">
    <property type="entry name" value="Pentatricopeptide repeat-containing protein chloroplastic"/>
    <property type="match status" value="1"/>
</dbReference>
<dbReference type="InterPro" id="IPR002885">
    <property type="entry name" value="PPR_rpt"/>
</dbReference>
<evidence type="ECO:0000259" key="3">
    <source>
        <dbReference type="Pfam" id="PF14432"/>
    </source>
</evidence>
<dbReference type="AlphaFoldDB" id="A0A5K0YBN7"/>
<dbReference type="NCBIfam" id="TIGR00756">
    <property type="entry name" value="PPR"/>
    <property type="match status" value="6"/>
</dbReference>
<dbReference type="InterPro" id="IPR011990">
    <property type="entry name" value="TPR-like_helical_dom_sf"/>
</dbReference>
<dbReference type="GO" id="GO:0008270">
    <property type="term" value="F:zinc ion binding"/>
    <property type="evidence" value="ECO:0007669"/>
    <property type="project" value="InterPro"/>
</dbReference>
<protein>
    <recommendedName>
        <fullName evidence="3">DYW domain-containing protein</fullName>
    </recommendedName>
</protein>
<dbReference type="FunFam" id="1.25.40.10:FF:000309">
    <property type="entry name" value="Pentatricopeptide repeat-containing protein, chloroplastic"/>
    <property type="match status" value="1"/>
</dbReference>
<dbReference type="Pfam" id="PF13041">
    <property type="entry name" value="PPR_2"/>
    <property type="match status" value="4"/>
</dbReference>
<dbReference type="Pfam" id="PF01535">
    <property type="entry name" value="PPR"/>
    <property type="match status" value="3"/>
</dbReference>
<dbReference type="PROSITE" id="PS51375">
    <property type="entry name" value="PPR"/>
    <property type="match status" value="4"/>
</dbReference>
<sequence length="781" mass="87012">MGTSHLSSPLASFKTQPLQKPSMLGMQRAPQVPSSTQWATFEETRQLHAHIIRTQFHHHPYPFLLGKSLYAQYNFIITSYTKNNSPEDAINVYLHMRSTGTPLDEFIIPSILKACAESQAGDQGTEVHGFVTKVGLGWDVFVQNSLMQMYSECRMVDSMRKVFDKMPERDVVSWGTLIGGYNSNRCFGEAADIIKEMHDAGVKPSEVTMINMINLFAGFGDPKIAKSMHGFVIKNQNGELHLSTNTALIDMYAKCGSLCPARRLFDELPERSIVSWTAMIAGYIHSGSLEEGIKLFQDMQNENVHPNEVTMLSMATECGNAAVLDFGKCLHAYMIKTGFNMSVVLVTALLDMYAKCGDIYSARFLFDRMSYKDVMCWTAMISGYARAGDLNRAYNLFVQMQNAKIKPNQVTLASMLSLCANGGALDIGKWVHACIDKHGLKGDMILTTALLDMYSKCGDLDKAEQVFAGAPDRDICMWNAMMSAFAMHGQGKNALKLFHQMERAGVRPNDITFIALLHACSHAGLLADGHQVFKRMIHEFALRPKVEHYGCMVDLLGRAGLLDKAYNLIERMPCRPNVVIWGTLLAACKLHGNTHLGELAAKSLIELEPDNCGYHVLLSNMYAAANRWGDVAEVRKKLKDQGIKKEPGFSSIEVNNSVHQFVMGDHSHPQAKKIQEMLAEMNKKLKSAGYIANTSVVLLNIDEEEKEIALANHSEKLAIAFGLISTTSNTPMRIVKNLRVCDDCHSATKLISKIYGRVIVVRDRNRFHHFKDGSCSCGDFW</sequence>
<evidence type="ECO:0000256" key="2">
    <source>
        <dbReference type="PROSITE-ProRule" id="PRU00708"/>
    </source>
</evidence>
<feature type="repeat" description="PPR" evidence="2">
    <location>
        <begin position="272"/>
        <end position="306"/>
    </location>
</feature>
<dbReference type="FunFam" id="1.25.40.10:FF:000227">
    <property type="entry name" value="Pentatricopeptide repeat-containing protein At3g13880"/>
    <property type="match status" value="1"/>
</dbReference>
<feature type="repeat" description="PPR" evidence="2">
    <location>
        <begin position="373"/>
        <end position="407"/>
    </location>
</feature>
<gene>
    <name evidence="4" type="ORF">NYM_LOCUS7647</name>
</gene>
<dbReference type="Pfam" id="PF14432">
    <property type="entry name" value="DYW_deaminase"/>
    <property type="match status" value="1"/>
</dbReference>
<dbReference type="Gene3D" id="1.25.40.10">
    <property type="entry name" value="Tetratricopeptide repeat domain"/>
    <property type="match status" value="4"/>
</dbReference>
<dbReference type="PANTHER" id="PTHR47926">
    <property type="entry name" value="PENTATRICOPEPTIDE REPEAT-CONTAINING PROTEIN"/>
    <property type="match status" value="1"/>
</dbReference>
<name>A0A5K0YBN7_9MAGN</name>
<dbReference type="SUPFAM" id="SSF48452">
    <property type="entry name" value="TPR-like"/>
    <property type="match status" value="1"/>
</dbReference>
<organism evidence="4">
    <name type="scientific">Nymphaea colorata</name>
    <name type="common">pocket water lily</name>
    <dbReference type="NCBI Taxonomy" id="210225"/>
    <lineage>
        <taxon>Eukaryota</taxon>
        <taxon>Viridiplantae</taxon>
        <taxon>Streptophyta</taxon>
        <taxon>Embryophyta</taxon>
        <taxon>Tracheophyta</taxon>
        <taxon>Spermatophyta</taxon>
        <taxon>Magnoliopsida</taxon>
        <taxon>Nymphaeales</taxon>
        <taxon>Nymphaeaceae</taxon>
        <taxon>Nymphaea</taxon>
    </lineage>
</organism>
<dbReference type="FunFam" id="1.25.40.10:FF:000031">
    <property type="entry name" value="Pentatricopeptide repeat-containing protein mitochondrial"/>
    <property type="match status" value="1"/>
</dbReference>
<dbReference type="Pfam" id="PF20431">
    <property type="entry name" value="E_motif"/>
    <property type="match status" value="1"/>
</dbReference>
<dbReference type="GO" id="GO:0003723">
    <property type="term" value="F:RNA binding"/>
    <property type="evidence" value="ECO:0007669"/>
    <property type="project" value="InterPro"/>
</dbReference>
<dbReference type="EMBL" id="LR721777">
    <property type="protein sequence ID" value="VVV74013.1"/>
    <property type="molecule type" value="Genomic_DNA"/>
</dbReference>
<dbReference type="PANTHER" id="PTHR47926:SF490">
    <property type="entry name" value="REPEAT-LIKE SUPERFAMILY PROTEIN, PUTATIVE-RELATED"/>
    <property type="match status" value="1"/>
</dbReference>
<feature type="domain" description="DYW" evidence="3">
    <location>
        <begin position="689"/>
        <end position="781"/>
    </location>
</feature>
<dbReference type="InterPro" id="IPR046848">
    <property type="entry name" value="E_motif"/>
</dbReference>
<feature type="repeat" description="PPR" evidence="2">
    <location>
        <begin position="170"/>
        <end position="204"/>
    </location>
</feature>
<dbReference type="FunFam" id="1.25.40.10:FF:000454">
    <property type="entry name" value="Pentatricopeptide repeat-containing protein At3g47530"/>
    <property type="match status" value="1"/>
</dbReference>